<accession>A0A081G376</accession>
<dbReference type="InterPro" id="IPR015424">
    <property type="entry name" value="PyrdxlP-dep_Trfase"/>
</dbReference>
<dbReference type="PATRIC" id="fig|1232683.4.peg.545"/>
<dbReference type="InterPro" id="IPR015422">
    <property type="entry name" value="PyrdxlP-dep_Trfase_small"/>
</dbReference>
<evidence type="ECO:0000256" key="6">
    <source>
        <dbReference type="SAM" id="MobiDB-lite"/>
    </source>
</evidence>
<evidence type="ECO:0000313" key="7">
    <source>
        <dbReference type="EMBL" id="KEA65231.1"/>
    </source>
</evidence>
<gene>
    <name evidence="7" type="ORF">ADIMK_0553</name>
</gene>
<evidence type="ECO:0000313" key="8">
    <source>
        <dbReference type="Proteomes" id="UP000028252"/>
    </source>
</evidence>
<keyword evidence="3 7" id="KW-0808">Transferase</keyword>
<protein>
    <submittedName>
        <fullName evidence="7">Adenosylmethionine-8-amino-7-oxononanoate aminotransferase</fullName>
        <ecNumber evidence="7">2.6.1.62</ecNumber>
    </submittedName>
</protein>
<evidence type="ECO:0000256" key="5">
    <source>
        <dbReference type="RuleBase" id="RU003560"/>
    </source>
</evidence>
<dbReference type="GO" id="GO:0004015">
    <property type="term" value="F:adenosylmethionine-8-amino-7-oxononanoate transaminase activity"/>
    <property type="evidence" value="ECO:0007669"/>
    <property type="project" value="UniProtKB-EC"/>
</dbReference>
<dbReference type="AlphaFoldDB" id="A0A081G376"/>
<dbReference type="Pfam" id="PF00202">
    <property type="entry name" value="Aminotran_3"/>
    <property type="match status" value="1"/>
</dbReference>
<dbReference type="PANTHER" id="PTHR43094:SF1">
    <property type="entry name" value="AMINOTRANSFERASE CLASS-III"/>
    <property type="match status" value="1"/>
</dbReference>
<feature type="region of interest" description="Disordered" evidence="6">
    <location>
        <begin position="1"/>
        <end position="21"/>
    </location>
</feature>
<dbReference type="FunFam" id="3.40.640.10:FF:000014">
    <property type="entry name" value="Adenosylmethionine-8-amino-7-oxononanoate aminotransferase, probable"/>
    <property type="match status" value="1"/>
</dbReference>
<dbReference type="PANTHER" id="PTHR43094">
    <property type="entry name" value="AMINOTRANSFERASE"/>
    <property type="match status" value="1"/>
</dbReference>
<dbReference type="EC" id="2.6.1.62" evidence="7"/>
<keyword evidence="2 7" id="KW-0032">Aminotransferase</keyword>
<dbReference type="InterPro" id="IPR005814">
    <property type="entry name" value="Aminotrans_3"/>
</dbReference>
<dbReference type="STRING" id="1232683.ADIMK_0553"/>
<dbReference type="InterPro" id="IPR015421">
    <property type="entry name" value="PyrdxlP-dep_Trfase_major"/>
</dbReference>
<name>A0A081G376_9GAMM</name>
<dbReference type="CDD" id="cd00610">
    <property type="entry name" value="OAT_like"/>
    <property type="match status" value="1"/>
</dbReference>
<dbReference type="NCBIfam" id="NF005683">
    <property type="entry name" value="PRK07481.1"/>
    <property type="match status" value="1"/>
</dbReference>
<comment type="caution">
    <text evidence="7">The sequence shown here is derived from an EMBL/GenBank/DDBJ whole genome shotgun (WGS) entry which is preliminary data.</text>
</comment>
<dbReference type="OrthoDB" id="9801052at2"/>
<dbReference type="Gene3D" id="3.90.1150.10">
    <property type="entry name" value="Aspartate Aminotransferase, domain 1"/>
    <property type="match status" value="1"/>
</dbReference>
<feature type="compositionally biased region" description="Polar residues" evidence="6">
    <location>
        <begin position="1"/>
        <end position="16"/>
    </location>
</feature>
<reference evidence="7 8" key="1">
    <citation type="submission" date="2014-04" db="EMBL/GenBank/DDBJ databases">
        <title>Marinobacterium kochiensis sp. nov., isolated from sediment sample collected from Kochi backwaters in Kerala, India.</title>
        <authorList>
            <person name="Singh A."/>
            <person name="Pinnaka A.K."/>
        </authorList>
    </citation>
    <scope>NUCLEOTIDE SEQUENCE [LARGE SCALE GENOMIC DNA]</scope>
    <source>
        <strain evidence="7 8">AK27</strain>
    </source>
</reference>
<evidence type="ECO:0000256" key="3">
    <source>
        <dbReference type="ARBA" id="ARBA00022679"/>
    </source>
</evidence>
<comment type="similarity">
    <text evidence="1 5">Belongs to the class-III pyridoxal-phosphate-dependent aminotransferase family.</text>
</comment>
<keyword evidence="4 5" id="KW-0663">Pyridoxal phosphate</keyword>
<dbReference type="eggNOG" id="COG0161">
    <property type="taxonomic scope" value="Bacteria"/>
</dbReference>
<organism evidence="7 8">
    <name type="scientific">Marinobacterium lacunae</name>
    <dbReference type="NCBI Taxonomy" id="1232683"/>
    <lineage>
        <taxon>Bacteria</taxon>
        <taxon>Pseudomonadati</taxon>
        <taxon>Pseudomonadota</taxon>
        <taxon>Gammaproteobacteria</taxon>
        <taxon>Oceanospirillales</taxon>
        <taxon>Oceanospirillaceae</taxon>
        <taxon>Marinobacterium</taxon>
    </lineage>
</organism>
<evidence type="ECO:0000256" key="4">
    <source>
        <dbReference type="ARBA" id="ARBA00022898"/>
    </source>
</evidence>
<dbReference type="GO" id="GO:0030170">
    <property type="term" value="F:pyridoxal phosphate binding"/>
    <property type="evidence" value="ECO:0007669"/>
    <property type="project" value="InterPro"/>
</dbReference>
<evidence type="ECO:0000256" key="2">
    <source>
        <dbReference type="ARBA" id="ARBA00022576"/>
    </source>
</evidence>
<dbReference type="Gene3D" id="3.40.640.10">
    <property type="entry name" value="Type I PLP-dependent aspartate aminotransferase-like (Major domain)"/>
    <property type="match status" value="1"/>
</dbReference>
<dbReference type="EMBL" id="JMQN01000012">
    <property type="protein sequence ID" value="KEA65231.1"/>
    <property type="molecule type" value="Genomic_DNA"/>
</dbReference>
<dbReference type="RefSeq" id="WP_051692372.1">
    <property type="nucleotide sequence ID" value="NZ_JMQN01000012.1"/>
</dbReference>
<proteinExistence type="inferred from homology"/>
<dbReference type="PIRSF" id="PIRSF000521">
    <property type="entry name" value="Transaminase_4ab_Lys_Orn"/>
    <property type="match status" value="1"/>
</dbReference>
<sequence length="453" mass="49082">MQSTPKNKKTGTQSFWNPMAHPGDPASRNFIQIVKGDGNYVQTAAGDWLVDGVGGLWNVNVGHNRQEVKDAINAQLDELEYFQIFDGCSHPRVHELADKLIEMTQPEGMTKAMFSSGGSDAVETALKIARQYWKAVGQSQRYKFISLKQGYHGVHFGGASVNGNTVFRTSYEPMLPGCIHIDTPWLYRNPWNCEDPEQLGQLCAAQLEAEIIFQGPETVAAFIAEPVQGAGGVIVPPANYWPLVRQVCDKYGVLLIADEVVTGFGRSGNMFGVRGWGVKADIQCFAKGINSGYIPLGATLVNERISSAIEGCQSFTGAVMHGYTYSGHPVACAAALASLKIVEQENLPQNAAVQGELLKTKLEQALLDFPAVGEIRGKGLMIAIDLVTNKETREPIDPTNGYANRVAAVAMREGAIVRPVGTKIILSPTLTLTETEVDKLTSALKIAFQEVKA</sequence>
<evidence type="ECO:0000256" key="1">
    <source>
        <dbReference type="ARBA" id="ARBA00008954"/>
    </source>
</evidence>
<keyword evidence="8" id="KW-1185">Reference proteome</keyword>
<dbReference type="SUPFAM" id="SSF53383">
    <property type="entry name" value="PLP-dependent transferases"/>
    <property type="match status" value="1"/>
</dbReference>
<dbReference type="Proteomes" id="UP000028252">
    <property type="component" value="Unassembled WGS sequence"/>
</dbReference>